<evidence type="ECO:0000256" key="5">
    <source>
        <dbReference type="ARBA" id="ARBA00023078"/>
    </source>
</evidence>
<dbReference type="GO" id="GO:0009654">
    <property type="term" value="C:photosystem II oxygen evolving complex"/>
    <property type="evidence" value="ECO:0007669"/>
    <property type="project" value="InterPro"/>
</dbReference>
<dbReference type="SUPFAM" id="SSF101112">
    <property type="entry name" value="Oxygen-evolving enhancer protein 3"/>
    <property type="match status" value="1"/>
</dbReference>
<reference evidence="8 9" key="1">
    <citation type="journal article" date="2014" name="PLoS ONE">
        <title>Global Analysis of Gene Expression Profiles in Physic Nut (Jatropha curcas L.) Seedlings Exposed to Salt Stress.</title>
        <authorList>
            <person name="Zhang L."/>
            <person name="Zhang C."/>
            <person name="Wu P."/>
            <person name="Chen Y."/>
            <person name="Li M."/>
            <person name="Jiang H."/>
            <person name="Wu G."/>
        </authorList>
    </citation>
    <scope>NUCLEOTIDE SEQUENCE [LARGE SCALE GENOMIC DNA]</scope>
    <source>
        <strain evidence="9">cv. GZQX0401</strain>
        <tissue evidence="8">Young leaves</tissue>
    </source>
</reference>
<gene>
    <name evidence="8" type="ORF">JCGZ_13450</name>
</gene>
<dbReference type="Pfam" id="PF05757">
    <property type="entry name" value="PsbQ"/>
    <property type="match status" value="1"/>
</dbReference>
<keyword evidence="9" id="KW-1185">Reference proteome</keyword>
<dbReference type="FunFam" id="1.20.120.290:FF:000004">
    <property type="entry name" value="Oxygen-evolving enhancer protein 3"/>
    <property type="match status" value="1"/>
</dbReference>
<keyword evidence="6" id="KW-0472">Membrane</keyword>
<evidence type="ECO:0000313" key="8">
    <source>
        <dbReference type="EMBL" id="KDP33185.1"/>
    </source>
</evidence>
<dbReference type="OrthoDB" id="667835at2759"/>
<organism evidence="8 9">
    <name type="scientific">Jatropha curcas</name>
    <name type="common">Barbados nut</name>
    <dbReference type="NCBI Taxonomy" id="180498"/>
    <lineage>
        <taxon>Eukaryota</taxon>
        <taxon>Viridiplantae</taxon>
        <taxon>Streptophyta</taxon>
        <taxon>Embryophyta</taxon>
        <taxon>Tracheophyta</taxon>
        <taxon>Spermatophyta</taxon>
        <taxon>Magnoliopsida</taxon>
        <taxon>eudicotyledons</taxon>
        <taxon>Gunneridae</taxon>
        <taxon>Pentapetalae</taxon>
        <taxon>rosids</taxon>
        <taxon>fabids</taxon>
        <taxon>Malpighiales</taxon>
        <taxon>Euphorbiaceae</taxon>
        <taxon>Crotonoideae</taxon>
        <taxon>Jatropheae</taxon>
        <taxon>Jatropha</taxon>
    </lineage>
</organism>
<dbReference type="PANTHER" id="PTHR33399:SF6">
    <property type="entry name" value="PSBQ-LIKE PROTEIN 3, CHLOROPLASTIC"/>
    <property type="match status" value="1"/>
</dbReference>
<dbReference type="GO" id="GO:0009767">
    <property type="term" value="P:photosynthetic electron transport chain"/>
    <property type="evidence" value="ECO:0007669"/>
    <property type="project" value="TreeGrafter"/>
</dbReference>
<sequence>MALRPSVSIQNLPTLLCCLKPTFHSKEIMSPQKLLQSNINRRIGAIVAVGSVILARKAILKPEIAFGLDMRMVAPDQTIEEAESVIRDHAQSLLDIKGLLESESWREAQKELRRSSSNLKLDIYTIIQSKPGSERPQLRKLYSDLFNNVTKLDYAARDKDGSRVWQYYGNIVVALDDILHRI</sequence>
<dbReference type="InterPro" id="IPR023222">
    <property type="entry name" value="PsbQ-like_dom_sf"/>
</dbReference>
<dbReference type="STRING" id="180498.A0A067KLQ2"/>
<dbReference type="GO" id="GO:0019898">
    <property type="term" value="C:extrinsic component of membrane"/>
    <property type="evidence" value="ECO:0007669"/>
    <property type="project" value="InterPro"/>
</dbReference>
<comment type="similarity">
    <text evidence="7">Belongs to the PsbQ family.</text>
</comment>
<comment type="subcellular location">
    <subcellularLocation>
        <location evidence="1">Plastid</location>
        <location evidence="1">Chloroplast thylakoid membrane</location>
    </subcellularLocation>
</comment>
<evidence type="ECO:0000256" key="4">
    <source>
        <dbReference type="ARBA" id="ARBA00022946"/>
    </source>
</evidence>
<accession>A0A067KLQ2</accession>
<dbReference type="Proteomes" id="UP000027138">
    <property type="component" value="Unassembled WGS sequence"/>
</dbReference>
<proteinExistence type="inferred from homology"/>
<dbReference type="InterPro" id="IPR008797">
    <property type="entry name" value="PSII_PsbQ"/>
</dbReference>
<evidence type="ECO:0000256" key="7">
    <source>
        <dbReference type="ARBA" id="ARBA00035649"/>
    </source>
</evidence>
<dbReference type="InterPro" id="IPR054099">
    <property type="entry name" value="PSII_PsbQ_pln"/>
</dbReference>
<protein>
    <recommendedName>
        <fullName evidence="10">PsbQ-like protein 3, chloroplastic</fullName>
    </recommendedName>
</protein>
<keyword evidence="2" id="KW-0150">Chloroplast</keyword>
<keyword evidence="4" id="KW-0809">Transit peptide</keyword>
<dbReference type="GO" id="GO:0009535">
    <property type="term" value="C:chloroplast thylakoid membrane"/>
    <property type="evidence" value="ECO:0007669"/>
    <property type="project" value="UniProtKB-SubCell"/>
</dbReference>
<evidence type="ECO:0000256" key="3">
    <source>
        <dbReference type="ARBA" id="ARBA00022640"/>
    </source>
</evidence>
<evidence type="ECO:0000256" key="2">
    <source>
        <dbReference type="ARBA" id="ARBA00022528"/>
    </source>
</evidence>
<dbReference type="EMBL" id="KK914553">
    <property type="protein sequence ID" value="KDP33185.1"/>
    <property type="molecule type" value="Genomic_DNA"/>
</dbReference>
<evidence type="ECO:0000256" key="6">
    <source>
        <dbReference type="ARBA" id="ARBA00023136"/>
    </source>
</evidence>
<name>A0A067KLQ2_JATCU</name>
<dbReference type="Gene3D" id="1.20.120.290">
    <property type="entry name" value="Oxygen-evolving enhancer protein 3 (PsbQ), four-helix up-down bundle"/>
    <property type="match status" value="1"/>
</dbReference>
<dbReference type="AlphaFoldDB" id="A0A067KLQ2"/>
<dbReference type="PANTHER" id="PTHR33399">
    <property type="entry name" value="OXYGEN-EVOLVING ENHANCER PROTEIN 3-1, CHLOROPLASTIC"/>
    <property type="match status" value="1"/>
</dbReference>
<keyword evidence="5" id="KW-0793">Thylakoid</keyword>
<evidence type="ECO:0000313" key="9">
    <source>
        <dbReference type="Proteomes" id="UP000027138"/>
    </source>
</evidence>
<evidence type="ECO:0000256" key="1">
    <source>
        <dbReference type="ARBA" id="ARBA00004334"/>
    </source>
</evidence>
<keyword evidence="3" id="KW-0934">Plastid</keyword>
<dbReference type="GO" id="GO:0005509">
    <property type="term" value="F:calcium ion binding"/>
    <property type="evidence" value="ECO:0007669"/>
    <property type="project" value="InterPro"/>
</dbReference>
<evidence type="ECO:0008006" key="10">
    <source>
        <dbReference type="Google" id="ProtNLM"/>
    </source>
</evidence>
<dbReference type="KEGG" id="jcu:105638605"/>